<dbReference type="PANTHER" id="PTHR46825:SF9">
    <property type="entry name" value="BETA-LACTAMASE-RELATED DOMAIN-CONTAINING PROTEIN"/>
    <property type="match status" value="1"/>
</dbReference>
<feature type="domain" description="Beta-lactamase-related" evidence="1">
    <location>
        <begin position="75"/>
        <end position="373"/>
    </location>
</feature>
<evidence type="ECO:0000313" key="2">
    <source>
        <dbReference type="EMBL" id="RPD42111.1"/>
    </source>
</evidence>
<accession>A0A3N4ME99</accession>
<dbReference type="Pfam" id="PF00144">
    <property type="entry name" value="Beta-lactamase"/>
    <property type="match status" value="1"/>
</dbReference>
<keyword evidence="2" id="KW-0378">Hydrolase</keyword>
<comment type="caution">
    <text evidence="2">The sequence shown here is derived from an EMBL/GenBank/DDBJ whole genome shotgun (WGS) entry which is preliminary data.</text>
</comment>
<proteinExistence type="predicted"/>
<organism evidence="2 3">
    <name type="scientific">Chitinophaga barathri</name>
    <dbReference type="NCBI Taxonomy" id="1647451"/>
    <lineage>
        <taxon>Bacteria</taxon>
        <taxon>Pseudomonadati</taxon>
        <taxon>Bacteroidota</taxon>
        <taxon>Chitinophagia</taxon>
        <taxon>Chitinophagales</taxon>
        <taxon>Chitinophagaceae</taxon>
        <taxon>Chitinophaga</taxon>
    </lineage>
</organism>
<keyword evidence="3" id="KW-1185">Reference proteome</keyword>
<dbReference type="OrthoDB" id="9793489at2"/>
<dbReference type="InterPro" id="IPR050491">
    <property type="entry name" value="AmpC-like"/>
</dbReference>
<dbReference type="EMBL" id="RMBX01000003">
    <property type="protein sequence ID" value="RPD42111.1"/>
    <property type="molecule type" value="Genomic_DNA"/>
</dbReference>
<reference evidence="3" key="1">
    <citation type="submission" date="2018-11" db="EMBL/GenBank/DDBJ databases">
        <title>Chitinophaga lutea sp.nov., isolate from arsenic contaminated soil.</title>
        <authorList>
            <person name="Zong Y."/>
        </authorList>
    </citation>
    <scope>NUCLEOTIDE SEQUENCE [LARGE SCALE GENOMIC DNA]</scope>
    <source>
        <strain evidence="3">YLT18</strain>
    </source>
</reference>
<dbReference type="SUPFAM" id="SSF56601">
    <property type="entry name" value="beta-lactamase/transpeptidase-like"/>
    <property type="match status" value="1"/>
</dbReference>
<gene>
    <name evidence="2" type="ORF">EG028_08175</name>
</gene>
<dbReference type="PANTHER" id="PTHR46825">
    <property type="entry name" value="D-ALANYL-D-ALANINE-CARBOXYPEPTIDASE/ENDOPEPTIDASE AMPH"/>
    <property type="match status" value="1"/>
</dbReference>
<name>A0A3N4ME99_9BACT</name>
<protein>
    <submittedName>
        <fullName evidence="2">Class A beta-lactamase-related serine hydrolase</fullName>
    </submittedName>
</protein>
<dbReference type="Gene3D" id="3.40.710.10">
    <property type="entry name" value="DD-peptidase/beta-lactamase superfamily"/>
    <property type="match status" value="2"/>
</dbReference>
<evidence type="ECO:0000259" key="1">
    <source>
        <dbReference type="Pfam" id="PF00144"/>
    </source>
</evidence>
<dbReference type="Proteomes" id="UP000279089">
    <property type="component" value="Unassembled WGS sequence"/>
</dbReference>
<evidence type="ECO:0000313" key="3">
    <source>
        <dbReference type="Proteomes" id="UP000279089"/>
    </source>
</evidence>
<dbReference type="InterPro" id="IPR001466">
    <property type="entry name" value="Beta-lactam-related"/>
</dbReference>
<sequence length="418" mass="47738">MPKYGNKPKTSQFLTKQHSIPELNRLPERLFTYLPKQRNDSMLHKPYAILMLFICFTAGLRAQDQRWGSANLSSFEKKITSLREKYHIPGLSVGVMHGKTLTWKKGFGYADVANKIVPDENTVYQVASVTKTFGSILLMQQVEAGKLSLDDPISKYGINLGARWGSDPRIKLKHLMTHTAMGNMWNSYKPGYKFRYNGGWYHQLDKAIEKSSGRGFGELLMDTIVRPLGMTRTAPSTDDSLDFSLSGLDKEKYLSWTARPYDWNKKKKRLDTVTFKYGFGPAAGLMSTVADLALYSAAIDEKRFLQPGTWEQVWTPFVNKRGKKIQYGLGWFVTSYKGLKMIWHTGWWMGYSALFLKVPEKDITFIILANSQDVSRPFYHIVQPLGGPFGFFSPFHKNLNRKVQASAFAKAFLDHFLE</sequence>
<dbReference type="GO" id="GO:0016787">
    <property type="term" value="F:hydrolase activity"/>
    <property type="evidence" value="ECO:0007669"/>
    <property type="project" value="UniProtKB-KW"/>
</dbReference>
<dbReference type="InterPro" id="IPR012338">
    <property type="entry name" value="Beta-lactam/transpept-like"/>
</dbReference>
<dbReference type="AlphaFoldDB" id="A0A3N4ME99"/>